<reference evidence="1 2" key="1">
    <citation type="submission" date="2016-01" db="EMBL/GenBank/DDBJ databases">
        <title>Draft Genome Sequences of Seven Thermophilic Sporeformers Isolated from Foods.</title>
        <authorList>
            <person name="Berendsen E.M."/>
            <person name="Wells-Bennik M.H."/>
            <person name="Krawcyk A.O."/>
            <person name="De Jong A."/>
            <person name="Holsappel S."/>
            <person name="Eijlander R.T."/>
            <person name="Kuipers O.P."/>
        </authorList>
    </citation>
    <scope>NUCLEOTIDE SEQUENCE [LARGE SCALE GENOMIC DNA]</scope>
    <source>
        <strain evidence="1 2">B4110</strain>
    </source>
</reference>
<name>A0A150N4S6_9BACL</name>
<evidence type="ECO:0000313" key="2">
    <source>
        <dbReference type="Proteomes" id="UP000075324"/>
    </source>
</evidence>
<evidence type="ECO:0000313" key="1">
    <source>
        <dbReference type="EMBL" id="KYD31747.1"/>
    </source>
</evidence>
<accession>A0A150N4S6</accession>
<sequence length="39" mass="4568">MDIIFSFIRSKFCMGDYLLAVYREIIKTSFKPSVFVSQS</sequence>
<comment type="caution">
    <text evidence="1">The sequence shown here is derived from an EMBL/GenBank/DDBJ whole genome shotgun (WGS) entry which is preliminary data.</text>
</comment>
<proteinExistence type="predicted"/>
<protein>
    <submittedName>
        <fullName evidence="1">Uncharacterized protein</fullName>
    </submittedName>
</protein>
<dbReference type="AlphaFoldDB" id="A0A150N4S6"/>
<dbReference type="Proteomes" id="UP000075324">
    <property type="component" value="Unassembled WGS sequence"/>
</dbReference>
<organism evidence="1 2">
    <name type="scientific">Parageobacillus toebii</name>
    <dbReference type="NCBI Taxonomy" id="153151"/>
    <lineage>
        <taxon>Bacteria</taxon>
        <taxon>Bacillati</taxon>
        <taxon>Bacillota</taxon>
        <taxon>Bacilli</taxon>
        <taxon>Bacillales</taxon>
        <taxon>Anoxybacillaceae</taxon>
        <taxon>Parageobacillus</taxon>
    </lineage>
</organism>
<dbReference type="EMBL" id="LQYW01000031">
    <property type="protein sequence ID" value="KYD31747.1"/>
    <property type="molecule type" value="Genomic_DNA"/>
</dbReference>
<gene>
    <name evidence="1" type="ORF">B4110_2439</name>
</gene>